<evidence type="ECO:0000313" key="3">
    <source>
        <dbReference type="EMBL" id="MCQ8241444.1"/>
    </source>
</evidence>
<evidence type="ECO:0000259" key="2">
    <source>
        <dbReference type="Pfam" id="PF05170"/>
    </source>
</evidence>
<dbReference type="PANTHER" id="PTHR30441">
    <property type="entry name" value="DUF748 DOMAIN-CONTAINING PROTEIN"/>
    <property type="match status" value="1"/>
</dbReference>
<dbReference type="EMBL" id="JAMZEJ010000006">
    <property type="protein sequence ID" value="MCQ8241444.1"/>
    <property type="molecule type" value="Genomic_DNA"/>
</dbReference>
<comment type="caution">
    <text evidence="3">The sequence shown here is derived from an EMBL/GenBank/DDBJ whole genome shotgun (WGS) entry which is preliminary data.</text>
</comment>
<dbReference type="Pfam" id="PF05170">
    <property type="entry name" value="AsmA"/>
    <property type="match status" value="2"/>
</dbReference>
<reference evidence="3 4" key="1">
    <citation type="submission" date="2022-06" db="EMBL/GenBank/DDBJ databases">
        <title>Rhizosaccharibacter gen. nov. sp. nov. KSS12, endophytic bacteria isolated from sugarcane.</title>
        <authorList>
            <person name="Pitiwittayakul N."/>
        </authorList>
    </citation>
    <scope>NUCLEOTIDE SEQUENCE [LARGE SCALE GENOMIC DNA]</scope>
    <source>
        <strain evidence="3 4">KSS12</strain>
    </source>
</reference>
<sequence length="853" mass="88052">MKRDAATGRRGGGLVRLVRLLAVLLGILVLAGAGIQSQLNQDAIRRRIEMAAARQTGRALAIDGFALRLLPTPQISARAVRFADMPAGARPDMLTTGPVTLHLSLLPLLRHVVRFDVVRASDAALLLERVADGRANWRMQPPSPPPGNGSAVTHPHERWKIELGSLHLEDARVEWHDRHPGIGVRPLDGAVSGLSVDADGLDGNHPRATGAGRHDTAGFAFTASSGDIGFLFAPDTRDRQPWPLRVAVTERLGGRVAAQATADATLQRIGAGIAATGRIDLRAADIRDLSALFPHAVLPEAHDATLAASGSLDAAGRWALTSLAASARTVRAPAGEAGWPRALVLDAIDIRAPRPDAPLAVAATGRWRTAGEHGRTPVERPVHLSGRAGTLAALPGWLSPPGGPRGDHGGDDLPDVPVALDGGYGDASMYAGGRVGHRRLSLDIDATVPSLATLVPHAPSLHRAHLVARLDAENGELFRVSAMKLTSREATLAGEVSFQRGARPSFTVALAGERIDLDGLLAGVPSASGQAKPDEVPGPASRPSPSPTPAANGSGTAAEASDGGKLPFAALDLADLDVTLRSALLRLGGADYHDLDARLLLKKGVLRIAPLRAVGPYGALDASLDADAGRTSLGIAMHPLMLPTDTVAHLLGMTPSLHGVVELVGALAGQGATRDALLRALQGDLGLSMVDGTIDDSLLRQFAGRSFGGDGGGQTALRCLALVTGTADGRIHLRQGLLQSRRVTLSGHGTIELPDGALDLHLLPTVAIGSAGAAMPVRVGGTLEAPTASLDPAAPGGRFALTIGPRAPLADPCGPALAAARSNLPGPGPGADMPAPKARQRPLDILRNLGILR</sequence>
<protein>
    <submittedName>
        <fullName evidence="3">AsmA family protein</fullName>
    </submittedName>
</protein>
<keyword evidence="4" id="KW-1185">Reference proteome</keyword>
<evidence type="ECO:0000256" key="1">
    <source>
        <dbReference type="SAM" id="MobiDB-lite"/>
    </source>
</evidence>
<dbReference type="Proteomes" id="UP001524547">
    <property type="component" value="Unassembled WGS sequence"/>
</dbReference>
<gene>
    <name evidence="3" type="ORF">NFI88_11415</name>
</gene>
<name>A0ABT1VYM9_9PROT</name>
<dbReference type="InterPro" id="IPR052894">
    <property type="entry name" value="AsmA-related"/>
</dbReference>
<organism evidence="3 4">
    <name type="scientific">Rhizosaccharibacter radicis</name>
    <dbReference type="NCBI Taxonomy" id="2782605"/>
    <lineage>
        <taxon>Bacteria</taxon>
        <taxon>Pseudomonadati</taxon>
        <taxon>Pseudomonadota</taxon>
        <taxon>Alphaproteobacteria</taxon>
        <taxon>Acetobacterales</taxon>
        <taxon>Acetobacteraceae</taxon>
        <taxon>Rhizosaccharibacter</taxon>
    </lineage>
</organism>
<accession>A0ABT1VYM9</accession>
<proteinExistence type="predicted"/>
<dbReference type="InterPro" id="IPR007844">
    <property type="entry name" value="AsmA"/>
</dbReference>
<feature type="region of interest" description="Disordered" evidence="1">
    <location>
        <begin position="526"/>
        <end position="561"/>
    </location>
</feature>
<dbReference type="RefSeq" id="WP_422920183.1">
    <property type="nucleotide sequence ID" value="NZ_JAMZEJ010000006.1"/>
</dbReference>
<evidence type="ECO:0000313" key="4">
    <source>
        <dbReference type="Proteomes" id="UP001524547"/>
    </source>
</evidence>
<feature type="domain" description="AsmA" evidence="2">
    <location>
        <begin position="20"/>
        <end position="179"/>
    </location>
</feature>
<dbReference type="PANTHER" id="PTHR30441:SF4">
    <property type="entry name" value="PROTEIN ASMA"/>
    <property type="match status" value="1"/>
</dbReference>
<feature type="domain" description="AsmA" evidence="2">
    <location>
        <begin position="499"/>
        <end position="733"/>
    </location>
</feature>